<protein>
    <recommendedName>
        <fullName evidence="4">Translation initiation factor 2</fullName>
    </recommendedName>
</protein>
<dbReference type="OrthoDB" id="3661391at2"/>
<proteinExistence type="predicted"/>
<dbReference type="SUPFAM" id="SSF53756">
    <property type="entry name" value="UDP-Glycosyltransferase/glycogen phosphorylase"/>
    <property type="match status" value="1"/>
</dbReference>
<accession>A0A964UUK2</accession>
<evidence type="ECO:0000313" key="3">
    <source>
        <dbReference type="Proteomes" id="UP000598297"/>
    </source>
</evidence>
<evidence type="ECO:0000256" key="1">
    <source>
        <dbReference type="SAM" id="MobiDB-lite"/>
    </source>
</evidence>
<sequence length="592" mass="63351">MLGSQPLRVPVGVDAQRWSTFHGERTIVAAARTVTSTVRILETVPALLRDDPRITLVFAYDPTSAFNNGVLDVLHDAGCRVMPWEQLARHEPDLIVSASENVDVPDGQCPVLVLPHGVGFQKHVPDSRSSATRLSGMVPDALLDSGRAWLAVSHPDQADQLIAHRPKAAGRTLLVGDPCFDELLISRPRKETYRRALGVPEGHRLVVVSSTWGRTSLLGRHTDLPTRLLAELPYDEYRVAAVVHPNVWSAHGPAEVRRLLASALDSGLILLPPVHTWRAGLVAADLVVGDHGSVTLYGAALGKPVLLAAFGDDAVAGTAASTLREHAPRLDLGAGLRRQLEQAAEDKEQATEPAGEAVARRAFSDTGRSWSRLRSSLYRLVRLDEPVRSAAPLRALAQPRLTLPEVTSWTVSSTAWSDAGRSHVSVCRYPAVAAGSVAPGVEAGEAPEAAPYVHLACRADERDRRLAESASVLLREESSPSGELAAHWLRDTLTSYPGCSLAATYVANRATTWVGLRQEQEQGQGQVIEVVIPAEGPSTSAALAAAVVYTSLRSGDLRLDGPASKVTLHVGSDRRTEVSLSAAPSAEHPSQP</sequence>
<reference evidence="2" key="1">
    <citation type="submission" date="2020-01" db="EMBL/GenBank/DDBJ databases">
        <title>Whole-genome analyses of novel actinobacteria.</title>
        <authorList>
            <person name="Sahin N."/>
        </authorList>
    </citation>
    <scope>NUCLEOTIDE SEQUENCE</scope>
    <source>
        <strain evidence="2">YC537</strain>
    </source>
</reference>
<evidence type="ECO:0000313" key="2">
    <source>
        <dbReference type="EMBL" id="NBE51915.1"/>
    </source>
</evidence>
<dbReference type="AlphaFoldDB" id="A0A964UUK2"/>
<dbReference type="RefSeq" id="WP_161696381.1">
    <property type="nucleotide sequence ID" value="NZ_JAAAHS010000059.1"/>
</dbReference>
<evidence type="ECO:0008006" key="4">
    <source>
        <dbReference type="Google" id="ProtNLM"/>
    </source>
</evidence>
<name>A0A964UUK2_9ACTN</name>
<dbReference type="EMBL" id="JAAAHS010000059">
    <property type="protein sequence ID" value="NBE51915.1"/>
    <property type="molecule type" value="Genomic_DNA"/>
</dbReference>
<keyword evidence="3" id="KW-1185">Reference proteome</keyword>
<dbReference type="Proteomes" id="UP000598297">
    <property type="component" value="Unassembled WGS sequence"/>
</dbReference>
<comment type="caution">
    <text evidence="2">The sequence shown here is derived from an EMBL/GenBank/DDBJ whole genome shotgun (WGS) entry which is preliminary data.</text>
</comment>
<organism evidence="2 3">
    <name type="scientific">Streptomyces boluensis</name>
    <dbReference type="NCBI Taxonomy" id="1775135"/>
    <lineage>
        <taxon>Bacteria</taxon>
        <taxon>Bacillati</taxon>
        <taxon>Actinomycetota</taxon>
        <taxon>Actinomycetes</taxon>
        <taxon>Kitasatosporales</taxon>
        <taxon>Streptomycetaceae</taxon>
        <taxon>Streptomyces</taxon>
    </lineage>
</organism>
<gene>
    <name evidence="2" type="ORF">GUY60_10870</name>
</gene>
<feature type="region of interest" description="Disordered" evidence="1">
    <location>
        <begin position="573"/>
        <end position="592"/>
    </location>
</feature>